<evidence type="ECO:0000313" key="23">
    <source>
        <dbReference type="Proteomes" id="UP001623232"/>
    </source>
</evidence>
<dbReference type="Pfam" id="PF00989">
    <property type="entry name" value="PAS"/>
    <property type="match status" value="1"/>
</dbReference>
<protein>
    <recommendedName>
        <fullName evidence="3">histidine kinase</fullName>
        <ecNumber evidence="3">2.7.13.3</ecNumber>
    </recommendedName>
</protein>
<dbReference type="CDD" id="cd00130">
    <property type="entry name" value="PAS"/>
    <property type="match status" value="1"/>
</dbReference>
<dbReference type="CDD" id="cd17546">
    <property type="entry name" value="REC_hyHK_CKI1_RcsC-like"/>
    <property type="match status" value="1"/>
</dbReference>
<dbReference type="InterPro" id="IPR004358">
    <property type="entry name" value="Sig_transdc_His_kin-like_C"/>
</dbReference>
<dbReference type="InterPro" id="IPR003661">
    <property type="entry name" value="HisK_dim/P_dom"/>
</dbReference>
<dbReference type="InterPro" id="IPR035965">
    <property type="entry name" value="PAS-like_dom_sf"/>
</dbReference>
<sequence>MKNTLSTLPIRGIQGAGPFASTVAIAVIGIMIFVVAGSLRQEIDDQTTATADTTQWSLAQTEVDLQRLQNAVLVASRDENTGLQNLRNRFDIFYSRVLTISDGQQFQDIRKKSDAQAALDALTDFLDSFAPVFDGDDAQLRQRLPDIEATLMDIAPKARQFSLTGMGEFAAGADAHRNSVGALLGQIAFLTLALVTIFFVVVLFLLKLVQRSSLAENSAAESRNLIQEVISTSIDGILTIDTEGCIIDYNGAAERIFGYTRQEAIGQLMSRLVVPEHLQVAHEAGMARYRETGEHRVVGQGLLLLEAKRKDGTVFPVELSISSATVNGKTIFVSYLRDISKRFEVEQELIEARDKAIAGEKAKADLIAVMSHEMRTPLNGLVGTMELMGGTRLDASQSKYLSGMETSANLLLHHVNGVLSISRADSGLMEIENTELEPRAFLEELVESQRPAFEANGNTIRYDAKHAPRRIWVDRVKLLQIVLNLVANANKFTKNGEISVDCDQMSDGETIEFRVSDTGIGIASEYHDTIFEDFRTLDSSYGRIAEGSGLGLGIARRIVTAMGGTIGLESEEGVGSIFWIRLPVGHPMSKEADQRTDQEDVSEASQSDTDFSPLQILVVEDNEINRLVVMDMLEKIGHFPKVAVDGAEGVRMANTRAYDLILMDISMPELDGLEATGIIRSGSGPNRGTPILALTAHALPQDKDRFRSAGISETVVKPLTSDVLMRAIQTHAGAASTSNARSTHELKAVLDVLSANKGPEAARALVTEFIASMDLVLSRISNPTLTSPEHPELASLIHKCAGSAAVLGCETVSQILGQLEDGVQSGSSDLSQLGQELDFEWASEKMRLEQHLAAPGKTDLT</sequence>
<dbReference type="EC" id="2.7.13.3" evidence="3"/>
<evidence type="ECO:0000256" key="14">
    <source>
        <dbReference type="PROSITE-ProRule" id="PRU00110"/>
    </source>
</evidence>
<feature type="domain" description="Histidine kinase" evidence="18">
    <location>
        <begin position="369"/>
        <end position="586"/>
    </location>
</feature>
<dbReference type="Gene3D" id="3.30.450.20">
    <property type="entry name" value="PAS domain"/>
    <property type="match status" value="1"/>
</dbReference>
<evidence type="ECO:0000256" key="9">
    <source>
        <dbReference type="ARBA" id="ARBA00022777"/>
    </source>
</evidence>
<reference evidence="22 23" key="1">
    <citation type="submission" date="2023-04" db="EMBL/GenBank/DDBJ databases">
        <title>Complete genome sequence of Alisedimentitalea scapharcae.</title>
        <authorList>
            <person name="Rong J.-C."/>
            <person name="Yi M.-L."/>
            <person name="Zhao Q."/>
        </authorList>
    </citation>
    <scope>NUCLEOTIDE SEQUENCE [LARGE SCALE GENOMIC DNA]</scope>
    <source>
        <strain evidence="22 23">KCTC 42119</strain>
    </source>
</reference>
<keyword evidence="8 17" id="KW-0812">Transmembrane</keyword>
<dbReference type="Gene3D" id="1.10.287.130">
    <property type="match status" value="1"/>
</dbReference>
<evidence type="ECO:0000256" key="1">
    <source>
        <dbReference type="ARBA" id="ARBA00000085"/>
    </source>
</evidence>
<evidence type="ECO:0000256" key="7">
    <source>
        <dbReference type="ARBA" id="ARBA00022679"/>
    </source>
</evidence>
<feature type="domain" description="Response regulatory" evidence="19">
    <location>
        <begin position="615"/>
        <end position="732"/>
    </location>
</feature>
<evidence type="ECO:0000256" key="17">
    <source>
        <dbReference type="SAM" id="Phobius"/>
    </source>
</evidence>
<dbReference type="Pfam" id="PF00512">
    <property type="entry name" value="HisKA"/>
    <property type="match status" value="1"/>
</dbReference>
<feature type="compositionally biased region" description="Basic and acidic residues" evidence="16">
    <location>
        <begin position="589"/>
        <end position="598"/>
    </location>
</feature>
<evidence type="ECO:0000259" key="18">
    <source>
        <dbReference type="PROSITE" id="PS50109"/>
    </source>
</evidence>
<dbReference type="SMART" id="SM00387">
    <property type="entry name" value="HATPase_c"/>
    <property type="match status" value="1"/>
</dbReference>
<dbReference type="PROSITE" id="PS50894">
    <property type="entry name" value="HPT"/>
    <property type="match status" value="1"/>
</dbReference>
<keyword evidence="9" id="KW-0418">Kinase</keyword>
<dbReference type="InterPro" id="IPR036641">
    <property type="entry name" value="HPT_dom_sf"/>
</dbReference>
<name>A0ABZ2XWH0_9RHOB</name>
<dbReference type="SUPFAM" id="SSF47226">
    <property type="entry name" value="Histidine-containing phosphotransfer domain, HPT domain"/>
    <property type="match status" value="1"/>
</dbReference>
<evidence type="ECO:0000259" key="20">
    <source>
        <dbReference type="PROSITE" id="PS50112"/>
    </source>
</evidence>
<keyword evidence="7" id="KW-0808">Transferase</keyword>
<evidence type="ECO:0000256" key="16">
    <source>
        <dbReference type="SAM" id="MobiDB-lite"/>
    </source>
</evidence>
<evidence type="ECO:0000313" key="22">
    <source>
        <dbReference type="EMBL" id="WZK89737.1"/>
    </source>
</evidence>
<dbReference type="InterPro" id="IPR000014">
    <property type="entry name" value="PAS"/>
</dbReference>
<dbReference type="Gene3D" id="1.20.120.160">
    <property type="entry name" value="HPT domain"/>
    <property type="match status" value="1"/>
</dbReference>
<dbReference type="SUPFAM" id="SSF47384">
    <property type="entry name" value="Homodimeric domain of signal transducing histidine kinase"/>
    <property type="match status" value="1"/>
</dbReference>
<dbReference type="PANTHER" id="PTHR43047:SF64">
    <property type="entry name" value="HISTIDINE KINASE CONTAINING CHEY-HOMOLOGOUS RECEIVER DOMAIN AND PAS DOMAIN-RELATED"/>
    <property type="match status" value="1"/>
</dbReference>
<dbReference type="InterPro" id="IPR011006">
    <property type="entry name" value="CheY-like_superfamily"/>
</dbReference>
<keyword evidence="23" id="KW-1185">Reference proteome</keyword>
<dbReference type="SMART" id="SM00448">
    <property type="entry name" value="REC"/>
    <property type="match status" value="1"/>
</dbReference>
<feature type="modified residue" description="Phosphohistidine" evidence="14">
    <location>
        <position position="798"/>
    </location>
</feature>
<keyword evidence="13 17" id="KW-0472">Membrane</keyword>
<dbReference type="PRINTS" id="PR00344">
    <property type="entry name" value="BCTRLSENSOR"/>
</dbReference>
<dbReference type="InterPro" id="IPR013767">
    <property type="entry name" value="PAS_fold"/>
</dbReference>
<evidence type="ECO:0000256" key="11">
    <source>
        <dbReference type="ARBA" id="ARBA00022989"/>
    </source>
</evidence>
<feature type="transmembrane region" description="Helical" evidence="17">
    <location>
        <begin position="187"/>
        <end position="206"/>
    </location>
</feature>
<evidence type="ECO:0000256" key="3">
    <source>
        <dbReference type="ARBA" id="ARBA00012438"/>
    </source>
</evidence>
<dbReference type="Pfam" id="PF02518">
    <property type="entry name" value="HATPase_c"/>
    <property type="match status" value="1"/>
</dbReference>
<evidence type="ECO:0000256" key="2">
    <source>
        <dbReference type="ARBA" id="ARBA00004429"/>
    </source>
</evidence>
<dbReference type="Proteomes" id="UP001623232">
    <property type="component" value="Chromosome"/>
</dbReference>
<dbReference type="Gene3D" id="3.30.565.10">
    <property type="entry name" value="Histidine kinase-like ATPase, C-terminal domain"/>
    <property type="match status" value="1"/>
</dbReference>
<feature type="region of interest" description="Disordered" evidence="16">
    <location>
        <begin position="589"/>
        <end position="608"/>
    </location>
</feature>
<evidence type="ECO:0000256" key="10">
    <source>
        <dbReference type="ARBA" id="ARBA00022840"/>
    </source>
</evidence>
<dbReference type="CDD" id="cd16922">
    <property type="entry name" value="HATPase_EvgS-ArcB-TorS-like"/>
    <property type="match status" value="1"/>
</dbReference>
<evidence type="ECO:0000256" key="8">
    <source>
        <dbReference type="ARBA" id="ARBA00022692"/>
    </source>
</evidence>
<dbReference type="InterPro" id="IPR003594">
    <property type="entry name" value="HATPase_dom"/>
</dbReference>
<evidence type="ECO:0000256" key="13">
    <source>
        <dbReference type="ARBA" id="ARBA00023136"/>
    </source>
</evidence>
<gene>
    <name evidence="22" type="ORF">QEZ52_04090</name>
</gene>
<evidence type="ECO:0000256" key="5">
    <source>
        <dbReference type="ARBA" id="ARBA00022519"/>
    </source>
</evidence>
<keyword evidence="11 17" id="KW-1133">Transmembrane helix</keyword>
<keyword evidence="12" id="KW-0902">Two-component regulatory system</keyword>
<evidence type="ECO:0000256" key="15">
    <source>
        <dbReference type="PROSITE-ProRule" id="PRU00169"/>
    </source>
</evidence>
<evidence type="ECO:0000256" key="6">
    <source>
        <dbReference type="ARBA" id="ARBA00022553"/>
    </source>
</evidence>
<dbReference type="InterPro" id="IPR005467">
    <property type="entry name" value="His_kinase_dom"/>
</dbReference>
<dbReference type="CDD" id="cd00082">
    <property type="entry name" value="HisKA"/>
    <property type="match status" value="1"/>
</dbReference>
<feature type="domain" description="PAS" evidence="20">
    <location>
        <begin position="222"/>
        <end position="293"/>
    </location>
</feature>
<evidence type="ECO:0000259" key="21">
    <source>
        <dbReference type="PROSITE" id="PS50894"/>
    </source>
</evidence>
<evidence type="ECO:0000259" key="19">
    <source>
        <dbReference type="PROSITE" id="PS50110"/>
    </source>
</evidence>
<proteinExistence type="predicted"/>
<dbReference type="SMART" id="SM00388">
    <property type="entry name" value="HisKA"/>
    <property type="match status" value="1"/>
</dbReference>
<keyword evidence="10 22" id="KW-0547">Nucleotide-binding</keyword>
<dbReference type="InterPro" id="IPR008207">
    <property type="entry name" value="Sig_transdc_His_kin_Hpt_dom"/>
</dbReference>
<dbReference type="InterPro" id="IPR001789">
    <property type="entry name" value="Sig_transdc_resp-reg_receiver"/>
</dbReference>
<comment type="catalytic activity">
    <reaction evidence="1">
        <text>ATP + protein L-histidine = ADP + protein N-phospho-L-histidine.</text>
        <dbReference type="EC" id="2.7.13.3"/>
    </reaction>
</comment>
<dbReference type="GO" id="GO:0005524">
    <property type="term" value="F:ATP binding"/>
    <property type="evidence" value="ECO:0007669"/>
    <property type="project" value="UniProtKB-KW"/>
</dbReference>
<dbReference type="InterPro" id="IPR036097">
    <property type="entry name" value="HisK_dim/P_sf"/>
</dbReference>
<dbReference type="Gene3D" id="3.40.50.2300">
    <property type="match status" value="1"/>
</dbReference>
<dbReference type="EMBL" id="CP123584">
    <property type="protein sequence ID" value="WZK89737.1"/>
    <property type="molecule type" value="Genomic_DNA"/>
</dbReference>
<dbReference type="InterPro" id="IPR036890">
    <property type="entry name" value="HATPase_C_sf"/>
</dbReference>
<dbReference type="SUPFAM" id="SSF52172">
    <property type="entry name" value="CheY-like"/>
    <property type="match status" value="1"/>
</dbReference>
<feature type="domain" description="HPt" evidence="21">
    <location>
        <begin position="758"/>
        <end position="855"/>
    </location>
</feature>
<feature type="transmembrane region" description="Helical" evidence="17">
    <location>
        <begin position="20"/>
        <end position="39"/>
    </location>
</feature>
<dbReference type="Pfam" id="PF00072">
    <property type="entry name" value="Response_reg"/>
    <property type="match status" value="1"/>
</dbReference>
<dbReference type="PROSITE" id="PS50112">
    <property type="entry name" value="PAS"/>
    <property type="match status" value="1"/>
</dbReference>
<keyword evidence="6 15" id="KW-0597">Phosphoprotein</keyword>
<dbReference type="SUPFAM" id="SSF55785">
    <property type="entry name" value="PYP-like sensor domain (PAS domain)"/>
    <property type="match status" value="1"/>
</dbReference>
<dbReference type="PROSITE" id="PS50110">
    <property type="entry name" value="RESPONSE_REGULATORY"/>
    <property type="match status" value="1"/>
</dbReference>
<keyword evidence="4" id="KW-1003">Cell membrane</keyword>
<keyword evidence="5" id="KW-0997">Cell inner membrane</keyword>
<evidence type="ECO:0000256" key="4">
    <source>
        <dbReference type="ARBA" id="ARBA00022475"/>
    </source>
</evidence>
<dbReference type="SMART" id="SM00091">
    <property type="entry name" value="PAS"/>
    <property type="match status" value="1"/>
</dbReference>
<evidence type="ECO:0000256" key="12">
    <source>
        <dbReference type="ARBA" id="ARBA00023012"/>
    </source>
</evidence>
<dbReference type="PROSITE" id="PS50109">
    <property type="entry name" value="HIS_KIN"/>
    <property type="match status" value="1"/>
</dbReference>
<dbReference type="SUPFAM" id="SSF55874">
    <property type="entry name" value="ATPase domain of HSP90 chaperone/DNA topoisomerase II/histidine kinase"/>
    <property type="match status" value="1"/>
</dbReference>
<dbReference type="PANTHER" id="PTHR43047">
    <property type="entry name" value="TWO-COMPONENT HISTIDINE PROTEIN KINASE"/>
    <property type="match status" value="1"/>
</dbReference>
<keyword evidence="10 22" id="KW-0067">ATP-binding</keyword>
<dbReference type="RefSeq" id="WP_406648175.1">
    <property type="nucleotide sequence ID" value="NZ_CP123584.1"/>
</dbReference>
<dbReference type="NCBIfam" id="TIGR00229">
    <property type="entry name" value="sensory_box"/>
    <property type="match status" value="1"/>
</dbReference>
<feature type="modified residue" description="4-aspartylphosphate" evidence="15">
    <location>
        <position position="664"/>
    </location>
</feature>
<accession>A0ABZ2XWH0</accession>
<comment type="subcellular location">
    <subcellularLocation>
        <location evidence="2">Cell inner membrane</location>
        <topology evidence="2">Multi-pass membrane protein</topology>
    </subcellularLocation>
</comment>
<organism evidence="22 23">
    <name type="scientific">Aliisedimentitalea scapharcae</name>
    <dbReference type="NCBI Taxonomy" id="1524259"/>
    <lineage>
        <taxon>Bacteria</taxon>
        <taxon>Pseudomonadati</taxon>
        <taxon>Pseudomonadota</taxon>
        <taxon>Alphaproteobacteria</taxon>
        <taxon>Rhodobacterales</taxon>
        <taxon>Roseobacteraceae</taxon>
        <taxon>Aliisedimentitalea</taxon>
    </lineage>
</organism>